<dbReference type="EMBL" id="RQYS01000052">
    <property type="protein sequence ID" value="RRD59143.1"/>
    <property type="molecule type" value="Genomic_DNA"/>
</dbReference>
<gene>
    <name evidence="2" type="ORF">EII40_11015</name>
</gene>
<evidence type="ECO:0000256" key="1">
    <source>
        <dbReference type="SAM" id="Phobius"/>
    </source>
</evidence>
<keyword evidence="1" id="KW-0472">Membrane</keyword>
<dbReference type="AlphaFoldDB" id="A0A3P1XQG8"/>
<dbReference type="InterPro" id="IPR025671">
    <property type="entry name" value="HXXEE"/>
</dbReference>
<dbReference type="Pfam" id="PF13787">
    <property type="entry name" value="HXXEE"/>
    <property type="match status" value="1"/>
</dbReference>
<organism evidence="2 3">
    <name type="scientific">Tannerella forsythia</name>
    <name type="common">Bacteroides forsythus</name>
    <dbReference type="NCBI Taxonomy" id="28112"/>
    <lineage>
        <taxon>Bacteria</taxon>
        <taxon>Pseudomonadati</taxon>
        <taxon>Bacteroidota</taxon>
        <taxon>Bacteroidia</taxon>
        <taxon>Bacteroidales</taxon>
        <taxon>Tannerellaceae</taxon>
        <taxon>Tannerella</taxon>
    </lineage>
</organism>
<dbReference type="OrthoDB" id="5195477at2"/>
<dbReference type="Proteomes" id="UP000278609">
    <property type="component" value="Unassembled WGS sequence"/>
</dbReference>
<feature type="transmembrane region" description="Helical" evidence="1">
    <location>
        <begin position="86"/>
        <end position="108"/>
    </location>
</feature>
<feature type="transmembrane region" description="Helical" evidence="1">
    <location>
        <begin position="6"/>
        <end position="30"/>
    </location>
</feature>
<protein>
    <submittedName>
        <fullName evidence="2">HXXEE domain-containing protein</fullName>
    </submittedName>
</protein>
<feature type="transmembrane region" description="Helical" evidence="1">
    <location>
        <begin position="145"/>
        <end position="165"/>
    </location>
</feature>
<proteinExistence type="predicted"/>
<dbReference type="RefSeq" id="WP_124752287.1">
    <property type="nucleotide sequence ID" value="NZ_RQYS01000052.1"/>
</dbReference>
<feature type="transmembrane region" description="Helical" evidence="1">
    <location>
        <begin position="60"/>
        <end position="80"/>
    </location>
</feature>
<keyword evidence="1" id="KW-0812">Transmembrane</keyword>
<name>A0A3P1XQG8_TANFO</name>
<comment type="caution">
    <text evidence="2">The sequence shown here is derived from an EMBL/GenBank/DDBJ whole genome shotgun (WGS) entry which is preliminary data.</text>
</comment>
<evidence type="ECO:0000313" key="3">
    <source>
        <dbReference type="Proteomes" id="UP000278609"/>
    </source>
</evidence>
<feature type="transmembrane region" description="Helical" evidence="1">
    <location>
        <begin position="115"/>
        <end position="139"/>
    </location>
</feature>
<accession>A0A3P1XQG8</accession>
<keyword evidence="1" id="KW-1133">Transmembrane helix</keyword>
<sequence>MSTLLFWMTLLPVVFMLHDFEEIIMFRPWLRRNRHELKARFPRFEAFLTRRGLFDYSTSAFAVAVCHEFLLLSVVSYGALLTGAYGWWFAAFMAFFLHLFVHVGQWIVYRKYVPVIVTSILSLPYGFYTFGLFIEASWLSVPEMIGWSLVGLVAMALSFPAAFFWTSKFDAFERSEKINRRPTDIGSL</sequence>
<evidence type="ECO:0000313" key="2">
    <source>
        <dbReference type="EMBL" id="RRD59143.1"/>
    </source>
</evidence>
<reference evidence="2 3" key="1">
    <citation type="submission" date="2018-11" db="EMBL/GenBank/DDBJ databases">
        <title>Genomes From Bacteria Associated with the Canine Oral Cavity: a Test Case for Automated Genome-Based Taxonomic Assignment.</title>
        <authorList>
            <person name="Coil D.A."/>
            <person name="Jospin G."/>
            <person name="Darling A.E."/>
            <person name="Wallis C."/>
            <person name="Davis I.J."/>
            <person name="Harris S."/>
            <person name="Eisen J.A."/>
            <person name="Holcombe L.J."/>
            <person name="O'Flynn C."/>
        </authorList>
    </citation>
    <scope>NUCLEOTIDE SEQUENCE [LARGE SCALE GENOMIC DNA]</scope>
    <source>
        <strain evidence="2 3">OH2617_COT-023</strain>
    </source>
</reference>